<evidence type="ECO:0000256" key="2">
    <source>
        <dbReference type="SAM" id="MobiDB-lite"/>
    </source>
</evidence>
<dbReference type="InterPro" id="IPR029063">
    <property type="entry name" value="SAM-dependent_MTases_sf"/>
</dbReference>
<keyword evidence="5" id="KW-1185">Reference proteome</keyword>
<dbReference type="SUPFAM" id="SSF53335">
    <property type="entry name" value="S-adenosyl-L-methionine-dependent methyltransferases"/>
    <property type="match status" value="1"/>
</dbReference>
<gene>
    <name evidence="4" type="ORF">F7Q99_02565</name>
</gene>
<dbReference type="CDD" id="cd02440">
    <property type="entry name" value="AdoMet_MTases"/>
    <property type="match status" value="1"/>
</dbReference>
<evidence type="ECO:0000313" key="4">
    <source>
        <dbReference type="EMBL" id="MQS11197.1"/>
    </source>
</evidence>
<sequence length="224" mass="24028">MTVEAWDAHAAQRLAQDPPKPLAPPVRMEWTQRPGIGPGTEVLGGSLCGRRIVELGCGPGRNTAHLAGLGARVTGIDSSRGQIRRAAAHYGHTGAEFVRSTASAYLNGERERLDAIVSIFGAIGLTEPFKLLVACSRRLSRNGMLAFSVPHPQRTGTIPASPRTRDQLTLPDGTPTVVERWDIGSASWVQAINRAGLLVTGVQDLFAPVDARWPTTLLITTRMP</sequence>
<dbReference type="EMBL" id="WBOF01000001">
    <property type="protein sequence ID" value="MQS11197.1"/>
    <property type="molecule type" value="Genomic_DNA"/>
</dbReference>
<accession>A0A6N7KLH1</accession>
<dbReference type="AlphaFoldDB" id="A0A6N7KLH1"/>
<dbReference type="GO" id="GO:0017000">
    <property type="term" value="P:antibiotic biosynthetic process"/>
    <property type="evidence" value="ECO:0007669"/>
    <property type="project" value="UniProtKB-ARBA"/>
</dbReference>
<dbReference type="RefSeq" id="WP_326846176.1">
    <property type="nucleotide sequence ID" value="NZ_WBOF01000001.1"/>
</dbReference>
<dbReference type="GO" id="GO:0032259">
    <property type="term" value="P:methylation"/>
    <property type="evidence" value="ECO:0007669"/>
    <property type="project" value="UniProtKB-KW"/>
</dbReference>
<feature type="domain" description="Methyltransferase" evidence="3">
    <location>
        <begin position="52"/>
        <end position="143"/>
    </location>
</feature>
<feature type="region of interest" description="Disordered" evidence="2">
    <location>
        <begin position="150"/>
        <end position="169"/>
    </location>
</feature>
<protein>
    <submittedName>
        <fullName evidence="4">Class I SAM-dependent methyltransferase</fullName>
    </submittedName>
</protein>
<keyword evidence="1 4" id="KW-0808">Transferase</keyword>
<comment type="caution">
    <text evidence="4">The sequence shown here is derived from an EMBL/GenBank/DDBJ whole genome shotgun (WGS) entry which is preliminary data.</text>
</comment>
<evidence type="ECO:0000313" key="5">
    <source>
        <dbReference type="Proteomes" id="UP000450000"/>
    </source>
</evidence>
<reference evidence="4 5" key="1">
    <citation type="submission" date="2019-09" db="EMBL/GenBank/DDBJ databases">
        <title>Genome Sequences of Streptomyces kaniharaensis ATCC 21070.</title>
        <authorList>
            <person name="Zhu W."/>
            <person name="De Crecy-Lagard V."/>
            <person name="Richards N.G."/>
        </authorList>
    </citation>
    <scope>NUCLEOTIDE SEQUENCE [LARGE SCALE GENOMIC DNA]</scope>
    <source>
        <strain evidence="4 5">SF-557</strain>
    </source>
</reference>
<evidence type="ECO:0000259" key="3">
    <source>
        <dbReference type="Pfam" id="PF13649"/>
    </source>
</evidence>
<evidence type="ECO:0000256" key="1">
    <source>
        <dbReference type="ARBA" id="ARBA00022679"/>
    </source>
</evidence>
<dbReference type="Proteomes" id="UP000450000">
    <property type="component" value="Unassembled WGS sequence"/>
</dbReference>
<name>A0A6N7KLH1_9ACTN</name>
<dbReference type="InterPro" id="IPR041698">
    <property type="entry name" value="Methyltransf_25"/>
</dbReference>
<proteinExistence type="predicted"/>
<keyword evidence="4" id="KW-0489">Methyltransferase</keyword>
<dbReference type="Pfam" id="PF13649">
    <property type="entry name" value="Methyltransf_25"/>
    <property type="match status" value="1"/>
</dbReference>
<dbReference type="GO" id="GO:0008168">
    <property type="term" value="F:methyltransferase activity"/>
    <property type="evidence" value="ECO:0007669"/>
    <property type="project" value="UniProtKB-KW"/>
</dbReference>
<dbReference type="PANTHER" id="PTHR43861">
    <property type="entry name" value="TRANS-ACONITATE 2-METHYLTRANSFERASE-RELATED"/>
    <property type="match status" value="1"/>
</dbReference>
<dbReference type="Gene3D" id="3.40.50.150">
    <property type="entry name" value="Vaccinia Virus protein VP39"/>
    <property type="match status" value="1"/>
</dbReference>
<organism evidence="4 5">
    <name type="scientific">Streptomyces kaniharaensis</name>
    <dbReference type="NCBI Taxonomy" id="212423"/>
    <lineage>
        <taxon>Bacteria</taxon>
        <taxon>Bacillati</taxon>
        <taxon>Actinomycetota</taxon>
        <taxon>Actinomycetes</taxon>
        <taxon>Kitasatosporales</taxon>
        <taxon>Streptomycetaceae</taxon>
        <taxon>Streptomyces</taxon>
    </lineage>
</organism>